<protein>
    <submittedName>
        <fullName evidence="2">Uncharacterized protein</fullName>
    </submittedName>
</protein>
<feature type="compositionally biased region" description="Polar residues" evidence="1">
    <location>
        <begin position="56"/>
        <end position="78"/>
    </location>
</feature>
<evidence type="ECO:0000313" key="2">
    <source>
        <dbReference type="EMBL" id="KAI0298053.1"/>
    </source>
</evidence>
<dbReference type="Proteomes" id="UP001203297">
    <property type="component" value="Unassembled WGS sequence"/>
</dbReference>
<feature type="compositionally biased region" description="Polar residues" evidence="1">
    <location>
        <begin position="1"/>
        <end position="22"/>
    </location>
</feature>
<evidence type="ECO:0000313" key="3">
    <source>
        <dbReference type="Proteomes" id="UP001203297"/>
    </source>
</evidence>
<sequence length="254" mass="27514">MNRQDMSQFSVSSDTLHGQPSRQRVRSAVNVPLNPGVQNQPLHGVVDRIYYTGQSMAHSSSGYSHDRTTMTVPQTQRNPAPPPLTTNQTQSFQYAGGLPVQNLQTPLVSQGVALPNAFPTQVPRVTQPPNPPATHATLQTNISSLSNAFVPMSNTTSRQTGGGSIPPTHHKVSLQAVGPPADKNAAVPAQLTRTISHSLSQPHQAPLPSSLCKLPGCKYPVVFDNNTREQRDYCQTHLKYAFPTVMFHPIPPPP</sequence>
<dbReference type="EMBL" id="WTXG01000031">
    <property type="protein sequence ID" value="KAI0298053.1"/>
    <property type="molecule type" value="Genomic_DNA"/>
</dbReference>
<dbReference type="AlphaFoldDB" id="A0AAD4M1K1"/>
<feature type="region of interest" description="Disordered" evidence="1">
    <location>
        <begin position="56"/>
        <end position="90"/>
    </location>
</feature>
<feature type="non-terminal residue" evidence="2">
    <location>
        <position position="1"/>
    </location>
</feature>
<evidence type="ECO:0000256" key="1">
    <source>
        <dbReference type="SAM" id="MobiDB-lite"/>
    </source>
</evidence>
<reference evidence="2" key="1">
    <citation type="journal article" date="2022" name="New Phytol.">
        <title>Evolutionary transition to the ectomycorrhizal habit in the genomes of a hyperdiverse lineage of mushroom-forming fungi.</title>
        <authorList>
            <person name="Looney B."/>
            <person name="Miyauchi S."/>
            <person name="Morin E."/>
            <person name="Drula E."/>
            <person name="Courty P.E."/>
            <person name="Kohler A."/>
            <person name="Kuo A."/>
            <person name="LaButti K."/>
            <person name="Pangilinan J."/>
            <person name="Lipzen A."/>
            <person name="Riley R."/>
            <person name="Andreopoulos W."/>
            <person name="He G."/>
            <person name="Johnson J."/>
            <person name="Nolan M."/>
            <person name="Tritt A."/>
            <person name="Barry K.W."/>
            <person name="Grigoriev I.V."/>
            <person name="Nagy L.G."/>
            <person name="Hibbett D."/>
            <person name="Henrissat B."/>
            <person name="Matheny P.B."/>
            <person name="Labbe J."/>
            <person name="Martin F.M."/>
        </authorList>
    </citation>
    <scope>NUCLEOTIDE SEQUENCE</scope>
    <source>
        <strain evidence="2">BPL690</strain>
    </source>
</reference>
<feature type="region of interest" description="Disordered" evidence="1">
    <location>
        <begin position="1"/>
        <end position="25"/>
    </location>
</feature>
<proteinExistence type="predicted"/>
<comment type="caution">
    <text evidence="2">The sequence shown here is derived from an EMBL/GenBank/DDBJ whole genome shotgun (WGS) entry which is preliminary data.</text>
</comment>
<name>A0AAD4M1K1_9AGAM</name>
<accession>A0AAD4M1K1</accession>
<gene>
    <name evidence="2" type="ORF">B0F90DRAFT_1735976</name>
</gene>
<keyword evidence="3" id="KW-1185">Reference proteome</keyword>
<organism evidence="2 3">
    <name type="scientific">Multifurca ochricompacta</name>
    <dbReference type="NCBI Taxonomy" id="376703"/>
    <lineage>
        <taxon>Eukaryota</taxon>
        <taxon>Fungi</taxon>
        <taxon>Dikarya</taxon>
        <taxon>Basidiomycota</taxon>
        <taxon>Agaricomycotina</taxon>
        <taxon>Agaricomycetes</taxon>
        <taxon>Russulales</taxon>
        <taxon>Russulaceae</taxon>
        <taxon>Multifurca</taxon>
    </lineage>
</organism>